<comment type="caution">
    <text evidence="1">The sequence shown here is derived from an EMBL/GenBank/DDBJ whole genome shotgun (WGS) entry which is preliminary data.</text>
</comment>
<accession>A0A9W8IAM0</accession>
<protein>
    <recommendedName>
        <fullName evidence="3">F-box domain-containing protein</fullName>
    </recommendedName>
</protein>
<dbReference type="EMBL" id="JANBUW010000358">
    <property type="protein sequence ID" value="KAJ2847227.1"/>
    <property type="molecule type" value="Genomic_DNA"/>
</dbReference>
<evidence type="ECO:0000313" key="2">
    <source>
        <dbReference type="Proteomes" id="UP001139887"/>
    </source>
</evidence>
<evidence type="ECO:0008006" key="3">
    <source>
        <dbReference type="Google" id="ProtNLM"/>
    </source>
</evidence>
<keyword evidence="2" id="KW-1185">Reference proteome</keyword>
<gene>
    <name evidence="1" type="ORF">IWW36_003959</name>
</gene>
<name>A0A9W8IAM0_9FUNG</name>
<feature type="non-terminal residue" evidence="1">
    <location>
        <position position="396"/>
    </location>
</feature>
<sequence length="396" mass="45014">MTKLDTLPEDIIIRIFAQTYPLYDKSLVEWRDALALLALSQSWRYATLPRAYQVLFIIDLFCYSSSNPVLRSIRYDLEYGGIPAPTNIGLIEGINHKKYVKQLVFKACQANYLIAILIRVIDILKVTERECLGVEALKQWSRIRFHENPVTPQLERESYSAAVTLGILLVQQFPSVQKMSIITREASDMQLAFSTELLCQYANQLTRIQYSGPMHFPEPIAAWQSLTHVDLELEDASEAQMLKIDPRNLKSLSLMFYDVSFSWSYFVPDSTGVIPFDNLESLKITRLKDDFPIPLGRQGASARFPKLKHLEIGDTSFNATEAKWMMDSPVQCLKLAGTAEDLLIFCQQGLQNIHTLEIRFAHIPSSHVEQFFDSANSIFQLTSGIAKVSAAFFTHT</sequence>
<dbReference type="OrthoDB" id="5513020at2759"/>
<reference evidence="1" key="1">
    <citation type="submission" date="2022-07" db="EMBL/GenBank/DDBJ databases">
        <title>Phylogenomic reconstructions and comparative analyses of Kickxellomycotina fungi.</title>
        <authorList>
            <person name="Reynolds N.K."/>
            <person name="Stajich J.E."/>
            <person name="Barry K."/>
            <person name="Grigoriev I.V."/>
            <person name="Crous P."/>
            <person name="Smith M.E."/>
        </authorList>
    </citation>
    <scope>NUCLEOTIDE SEQUENCE</scope>
    <source>
        <strain evidence="1">NRRL 1566</strain>
    </source>
</reference>
<proteinExistence type="predicted"/>
<evidence type="ECO:0000313" key="1">
    <source>
        <dbReference type="EMBL" id="KAJ2847227.1"/>
    </source>
</evidence>
<organism evidence="1 2">
    <name type="scientific">Coemansia brasiliensis</name>
    <dbReference type="NCBI Taxonomy" id="2650707"/>
    <lineage>
        <taxon>Eukaryota</taxon>
        <taxon>Fungi</taxon>
        <taxon>Fungi incertae sedis</taxon>
        <taxon>Zoopagomycota</taxon>
        <taxon>Kickxellomycotina</taxon>
        <taxon>Kickxellomycetes</taxon>
        <taxon>Kickxellales</taxon>
        <taxon>Kickxellaceae</taxon>
        <taxon>Coemansia</taxon>
    </lineage>
</organism>
<dbReference type="Proteomes" id="UP001139887">
    <property type="component" value="Unassembled WGS sequence"/>
</dbReference>
<dbReference type="SUPFAM" id="SSF52047">
    <property type="entry name" value="RNI-like"/>
    <property type="match status" value="1"/>
</dbReference>
<dbReference type="AlphaFoldDB" id="A0A9W8IAM0"/>